<evidence type="ECO:0000256" key="1">
    <source>
        <dbReference type="ARBA" id="ARBA00007626"/>
    </source>
</evidence>
<keyword evidence="6" id="KW-1185">Reference proteome</keyword>
<feature type="repeat" description="PPR" evidence="3">
    <location>
        <begin position="497"/>
        <end position="531"/>
    </location>
</feature>
<dbReference type="AlphaFoldDB" id="A0A2G9HWZ8"/>
<accession>A0A2G9HWZ8</accession>
<feature type="region of interest" description="Disordered" evidence="4">
    <location>
        <begin position="67"/>
        <end position="88"/>
    </location>
</feature>
<comment type="caution">
    <text evidence="5">The sequence shown here is derived from an EMBL/GenBank/DDBJ whole genome shotgun (WGS) entry which is preliminary data.</text>
</comment>
<dbReference type="STRING" id="429701.A0A2G9HWZ8"/>
<protein>
    <recommendedName>
        <fullName evidence="7">Pentacotripeptide-repeat region of PRORP domain-containing protein</fullName>
    </recommendedName>
</protein>
<reference evidence="6" key="1">
    <citation type="journal article" date="2018" name="Gigascience">
        <title>Genome assembly of the Pink Ipe (Handroanthus impetiginosus, Bignoniaceae), a highly valued, ecologically keystone Neotropical timber forest tree.</title>
        <authorList>
            <person name="Silva-Junior O.B."/>
            <person name="Grattapaglia D."/>
            <person name="Novaes E."/>
            <person name="Collevatti R.G."/>
        </authorList>
    </citation>
    <scope>NUCLEOTIDE SEQUENCE [LARGE SCALE GENOMIC DNA]</scope>
    <source>
        <strain evidence="6">cv. UFG-1</strain>
    </source>
</reference>
<dbReference type="EMBL" id="NKXS01000839">
    <property type="protein sequence ID" value="PIN22028.1"/>
    <property type="molecule type" value="Genomic_DNA"/>
</dbReference>
<proteinExistence type="inferred from homology"/>
<dbReference type="PROSITE" id="PS51375">
    <property type="entry name" value="PPR"/>
    <property type="match status" value="4"/>
</dbReference>
<evidence type="ECO:0008006" key="7">
    <source>
        <dbReference type="Google" id="ProtNLM"/>
    </source>
</evidence>
<dbReference type="Pfam" id="PF13041">
    <property type="entry name" value="PPR_2"/>
    <property type="match status" value="2"/>
</dbReference>
<feature type="repeat" description="PPR" evidence="3">
    <location>
        <begin position="532"/>
        <end position="566"/>
    </location>
</feature>
<dbReference type="NCBIfam" id="TIGR00756">
    <property type="entry name" value="PPR"/>
    <property type="match status" value="3"/>
</dbReference>
<dbReference type="InterPro" id="IPR050667">
    <property type="entry name" value="PPR-containing_protein"/>
</dbReference>
<dbReference type="InterPro" id="IPR011990">
    <property type="entry name" value="TPR-like_helical_dom_sf"/>
</dbReference>
<organism evidence="5 6">
    <name type="scientific">Handroanthus impetiginosus</name>
    <dbReference type="NCBI Taxonomy" id="429701"/>
    <lineage>
        <taxon>Eukaryota</taxon>
        <taxon>Viridiplantae</taxon>
        <taxon>Streptophyta</taxon>
        <taxon>Embryophyta</taxon>
        <taxon>Tracheophyta</taxon>
        <taxon>Spermatophyta</taxon>
        <taxon>Magnoliopsida</taxon>
        <taxon>eudicotyledons</taxon>
        <taxon>Gunneridae</taxon>
        <taxon>Pentapetalae</taxon>
        <taxon>asterids</taxon>
        <taxon>lamiids</taxon>
        <taxon>Lamiales</taxon>
        <taxon>Bignoniaceae</taxon>
        <taxon>Crescentiina</taxon>
        <taxon>Tabebuia alliance</taxon>
        <taxon>Handroanthus</taxon>
    </lineage>
</organism>
<comment type="similarity">
    <text evidence="1">Belongs to the PPR family. P subfamily.</text>
</comment>
<evidence type="ECO:0000256" key="4">
    <source>
        <dbReference type="SAM" id="MobiDB-lite"/>
    </source>
</evidence>
<feature type="repeat" description="PPR" evidence="3">
    <location>
        <begin position="567"/>
        <end position="602"/>
    </location>
</feature>
<evidence type="ECO:0000313" key="5">
    <source>
        <dbReference type="EMBL" id="PIN22028.1"/>
    </source>
</evidence>
<evidence type="ECO:0000313" key="6">
    <source>
        <dbReference type="Proteomes" id="UP000231279"/>
    </source>
</evidence>
<evidence type="ECO:0000256" key="2">
    <source>
        <dbReference type="ARBA" id="ARBA00022737"/>
    </source>
</evidence>
<sequence length="628" mass="70938">MWRPLARRASFYRRSGSLKLRSPLLHPQVSHHETVDLQLSSVESASRFSLFSTILYFQQNPRFFSSTSAENYEDPPSEPPIPEANEATNGFDFSAMNEFGGNVKSEFGNENSIFGDAEVDKGFGQEFDVPVGLDEVLDSVAVKDSFGQVKENDPENVESLLSLLQSSGTVDGSLESNFERMDFVLDEEFVLKVLETPYVPGENLISFFRWLLKKPDGIFERIFKKPEFKVTTRVLDALVRAICMENRKREAYALWDLLNEVVEKEKGVVSTWSLNELIAEFSRLGKGKAAFYVFNKFEEFGCVLNADTYYLTIEALCKRSFYSWACTVCEKMLNVDKLPDAEKVGKIISFLCKGGMIKDAYLVYLYAKDKNTYLPQSSIDFLISSLSRIEVAVKRSDKEINKELDKETVSLALGLLNDYSAEYRKRAIKPFSSVVKKLCWIEDVDRAKILLLEMIESGPPPGNAIFNSVINGLAKSGDMKEALNLMKLMKSRGLKPDVYTYSVIMSGYVRGGEMEEACKIFDEAKKKHSKLSPATFHTLIRGFCKLEQFDKSVSLLREMKQHGVQPNHDEYNKLIKSLCLKALDWETAEKLQEEMKADGVILNGRTSALIRAVKELKEVANAEVSALA</sequence>
<gene>
    <name evidence="5" type="ORF">CDL12_05273</name>
</gene>
<dbReference type="PANTHER" id="PTHR47939">
    <property type="entry name" value="MEMBRANE-ASSOCIATED SALT-INDUCIBLE PROTEIN-LIKE"/>
    <property type="match status" value="1"/>
</dbReference>
<dbReference type="Proteomes" id="UP000231279">
    <property type="component" value="Unassembled WGS sequence"/>
</dbReference>
<evidence type="ECO:0000256" key="3">
    <source>
        <dbReference type="PROSITE-ProRule" id="PRU00708"/>
    </source>
</evidence>
<dbReference type="Gene3D" id="1.25.40.10">
    <property type="entry name" value="Tetratricopeptide repeat domain"/>
    <property type="match status" value="3"/>
</dbReference>
<name>A0A2G9HWZ8_9LAMI</name>
<keyword evidence="2" id="KW-0677">Repeat</keyword>
<dbReference type="InterPro" id="IPR002885">
    <property type="entry name" value="PPR_rpt"/>
</dbReference>
<dbReference type="OrthoDB" id="185373at2759"/>
<dbReference type="PANTHER" id="PTHR47939:SF10">
    <property type="entry name" value="PENTACOTRIPEPTIDE-REPEAT REGION OF PRORP DOMAIN-CONTAINING PROTEIN"/>
    <property type="match status" value="1"/>
</dbReference>
<feature type="repeat" description="PPR" evidence="3">
    <location>
        <begin position="462"/>
        <end position="496"/>
    </location>
</feature>